<dbReference type="SUPFAM" id="SSF53474">
    <property type="entry name" value="alpha/beta-Hydrolases"/>
    <property type="match status" value="1"/>
</dbReference>
<dbReference type="AlphaFoldDB" id="A0AAN2BJI4"/>
<evidence type="ECO:0000256" key="11">
    <source>
        <dbReference type="PIRNR" id="PIRNR006431"/>
    </source>
</evidence>
<dbReference type="Gene3D" id="3.40.50.1820">
    <property type="entry name" value="alpha/beta hydrolase"/>
    <property type="match status" value="1"/>
</dbReference>
<dbReference type="PRINTS" id="PR00111">
    <property type="entry name" value="ABHYDROLASE"/>
</dbReference>
<dbReference type="GO" id="GO:0006508">
    <property type="term" value="P:proteolysis"/>
    <property type="evidence" value="ECO:0007669"/>
    <property type="project" value="UniProtKB-KW"/>
</dbReference>
<dbReference type="PANTHER" id="PTHR43722">
    <property type="entry name" value="PROLINE IMINOPEPTIDASE"/>
    <property type="match status" value="1"/>
</dbReference>
<dbReference type="PIRSF" id="PIRSF006431">
    <property type="entry name" value="Pept_S33"/>
    <property type="match status" value="1"/>
</dbReference>
<keyword evidence="7 11" id="KW-0963">Cytoplasm</keyword>
<evidence type="ECO:0000256" key="6">
    <source>
        <dbReference type="ARBA" id="ARBA00022438"/>
    </source>
</evidence>
<feature type="active site" description="Proton donor" evidence="12">
    <location>
        <position position="293"/>
    </location>
</feature>
<evidence type="ECO:0000259" key="14">
    <source>
        <dbReference type="Pfam" id="PF00561"/>
    </source>
</evidence>
<keyword evidence="6 11" id="KW-0031">Aminopeptidase</keyword>
<dbReference type="PANTHER" id="PTHR43722:SF1">
    <property type="entry name" value="PROLINE IMINOPEPTIDASE"/>
    <property type="match status" value="1"/>
</dbReference>
<dbReference type="PRINTS" id="PR00793">
    <property type="entry name" value="PROAMNOPTASE"/>
</dbReference>
<evidence type="ECO:0000256" key="2">
    <source>
        <dbReference type="ARBA" id="ARBA00004496"/>
    </source>
</evidence>
<keyword evidence="8 11" id="KW-0645">Protease</keyword>
<dbReference type="RefSeq" id="WP_236986458.1">
    <property type="nucleotide sequence ID" value="NZ_AP023086.1"/>
</dbReference>
<protein>
    <recommendedName>
        <fullName evidence="5 11">Proline iminopeptidase</fullName>
        <shortName evidence="11">PIP</shortName>
        <ecNumber evidence="4 11">3.4.11.5</ecNumber>
    </recommendedName>
    <alternativeName>
        <fullName evidence="10 11">Prolyl aminopeptidase</fullName>
    </alternativeName>
</protein>
<dbReference type="InterPro" id="IPR002410">
    <property type="entry name" value="Peptidase_S33"/>
</dbReference>
<keyword evidence="9 11" id="KW-0378">Hydrolase</keyword>
<dbReference type="InterPro" id="IPR029058">
    <property type="entry name" value="AB_hydrolase_fold"/>
</dbReference>
<comment type="similarity">
    <text evidence="3 11 13">Belongs to the peptidase S33 family.</text>
</comment>
<keyword evidence="16" id="KW-1185">Reference proteome</keyword>
<evidence type="ECO:0000256" key="9">
    <source>
        <dbReference type="ARBA" id="ARBA00022801"/>
    </source>
</evidence>
<evidence type="ECO:0000313" key="16">
    <source>
        <dbReference type="Proteomes" id="UP001320119"/>
    </source>
</evidence>
<accession>A0AAN2BJI4</accession>
<evidence type="ECO:0000256" key="12">
    <source>
        <dbReference type="PIRSR" id="PIRSR006431-1"/>
    </source>
</evidence>
<reference evidence="15 16" key="1">
    <citation type="journal article" date="2022" name="IScience">
        <title>An ultrasensitive nanofiber-based assay for enzymatic hydrolysis and deep-sea microbial degradation of cellulose.</title>
        <authorList>
            <person name="Tsudome M."/>
            <person name="Tachioka M."/>
            <person name="Miyazaki M."/>
            <person name="Uchimura K."/>
            <person name="Tsuda M."/>
            <person name="Takaki Y."/>
            <person name="Deguchi S."/>
        </authorList>
    </citation>
    <scope>NUCLEOTIDE SEQUENCE [LARGE SCALE GENOMIC DNA]</scope>
    <source>
        <strain evidence="15 16">GE09</strain>
    </source>
</reference>
<dbReference type="NCBIfam" id="TIGR01249">
    <property type="entry name" value="pro_imino_pep_1"/>
    <property type="match status" value="1"/>
</dbReference>
<evidence type="ECO:0000256" key="7">
    <source>
        <dbReference type="ARBA" id="ARBA00022490"/>
    </source>
</evidence>
<dbReference type="GO" id="GO:0004177">
    <property type="term" value="F:aminopeptidase activity"/>
    <property type="evidence" value="ECO:0007669"/>
    <property type="project" value="UniProtKB-UniRule"/>
</dbReference>
<evidence type="ECO:0000256" key="13">
    <source>
        <dbReference type="RuleBase" id="RU003421"/>
    </source>
</evidence>
<dbReference type="EC" id="3.4.11.5" evidence="4 11"/>
<feature type="domain" description="AB hydrolase-1" evidence="14">
    <location>
        <begin position="36"/>
        <end position="297"/>
    </location>
</feature>
<organism evidence="15 16">
    <name type="scientific">Marinagarivorans cellulosilyticus</name>
    <dbReference type="NCBI Taxonomy" id="2721545"/>
    <lineage>
        <taxon>Bacteria</taxon>
        <taxon>Pseudomonadati</taxon>
        <taxon>Pseudomonadota</taxon>
        <taxon>Gammaproteobacteria</taxon>
        <taxon>Cellvibrionales</taxon>
        <taxon>Cellvibrionaceae</taxon>
        <taxon>Marinagarivorans</taxon>
    </lineage>
</organism>
<dbReference type="GO" id="GO:0005737">
    <property type="term" value="C:cytoplasm"/>
    <property type="evidence" value="ECO:0007669"/>
    <property type="project" value="UniProtKB-SubCell"/>
</dbReference>
<dbReference type="EMBL" id="AP023086">
    <property type="protein sequence ID" value="BCD96979.1"/>
    <property type="molecule type" value="Genomic_DNA"/>
</dbReference>
<comment type="subcellular location">
    <subcellularLocation>
        <location evidence="2 11">Cytoplasm</location>
    </subcellularLocation>
</comment>
<dbReference type="InterPro" id="IPR005944">
    <property type="entry name" value="Pro_iminopeptidase"/>
</dbReference>
<dbReference type="InterPro" id="IPR000073">
    <property type="entry name" value="AB_hydrolase_1"/>
</dbReference>
<gene>
    <name evidence="15" type="ORF">MARGE09_P1179</name>
</gene>
<evidence type="ECO:0000256" key="5">
    <source>
        <dbReference type="ARBA" id="ARBA00021843"/>
    </source>
</evidence>
<evidence type="ECO:0000256" key="1">
    <source>
        <dbReference type="ARBA" id="ARBA00001585"/>
    </source>
</evidence>
<feature type="active site" description="Nucleophile" evidence="12">
    <location>
        <position position="110"/>
    </location>
</feature>
<proteinExistence type="inferred from homology"/>
<dbReference type="Proteomes" id="UP001320119">
    <property type="component" value="Chromosome"/>
</dbReference>
<comment type="catalytic activity">
    <reaction evidence="1 11 13">
        <text>Release of N-terminal proline from a peptide.</text>
        <dbReference type="EC" id="3.4.11.5"/>
    </reaction>
</comment>
<evidence type="ECO:0000313" key="15">
    <source>
        <dbReference type="EMBL" id="BCD96979.1"/>
    </source>
</evidence>
<evidence type="ECO:0000256" key="8">
    <source>
        <dbReference type="ARBA" id="ARBA00022670"/>
    </source>
</evidence>
<dbReference type="KEGG" id="marq:MARGE09_P1179"/>
<sequence>MQCLYPEIRTNKSYSLQVDDTHTLYIEESGDPQGIPVLFIHGGPGAGTSSFDRRFFDPDKYRIILFDQRGAGQSKPHASLNDNTTGHLIADIEKIREHLKVDKWLLFGGSWGSTLALLYAQAYPERVQGMILRGIFLCRDKDLEWFYQSGADRIFPDYWEDYLSPIPDTERTEMISAYYRRLTGANELAKMGAAKAWAQWEGRCATLRPNPDVVHQFSEPHMAVSLARIEAHYFVNKAFIEPDQIIRDADKLANIPGIIIHGRYDMVCPLDGATTLHNAWPSAELHIIRDAGHSSHEPSICDALVKATNDMAEQLSGEGDLQG</sequence>
<evidence type="ECO:0000256" key="4">
    <source>
        <dbReference type="ARBA" id="ARBA00012568"/>
    </source>
</evidence>
<evidence type="ECO:0000256" key="3">
    <source>
        <dbReference type="ARBA" id="ARBA00010088"/>
    </source>
</evidence>
<name>A0AAN2BJI4_9GAMM</name>
<dbReference type="Pfam" id="PF00561">
    <property type="entry name" value="Abhydrolase_1"/>
    <property type="match status" value="1"/>
</dbReference>
<evidence type="ECO:0000256" key="10">
    <source>
        <dbReference type="ARBA" id="ARBA00029605"/>
    </source>
</evidence>
<feature type="active site" evidence="12">
    <location>
        <position position="265"/>
    </location>
</feature>